<comment type="caution">
    <text evidence="2">The sequence shown here is derived from an EMBL/GenBank/DDBJ whole genome shotgun (WGS) entry which is preliminary data.</text>
</comment>
<reference evidence="3" key="1">
    <citation type="journal article" date="2019" name="Int. J. Syst. Evol. Microbiol.">
        <title>The Global Catalogue of Microorganisms (GCM) 10K type strain sequencing project: providing services to taxonomists for standard genome sequencing and annotation.</title>
        <authorList>
            <consortium name="The Broad Institute Genomics Platform"/>
            <consortium name="The Broad Institute Genome Sequencing Center for Infectious Disease"/>
            <person name="Wu L."/>
            <person name="Ma J."/>
        </authorList>
    </citation>
    <scope>NUCLEOTIDE SEQUENCE [LARGE SCALE GENOMIC DNA]</scope>
    <source>
        <strain evidence="3">KCTC 22558</strain>
    </source>
</reference>
<evidence type="ECO:0000256" key="1">
    <source>
        <dbReference type="SAM" id="SignalP"/>
    </source>
</evidence>
<dbReference type="RefSeq" id="WP_189446811.1">
    <property type="nucleotide sequence ID" value="NZ_BMXY01000001.1"/>
</dbReference>
<organism evidence="2 3">
    <name type="scientific">Cognatilysobacter xinjiangensis</name>
    <dbReference type="NCBI Taxonomy" id="546892"/>
    <lineage>
        <taxon>Bacteria</taxon>
        <taxon>Pseudomonadati</taxon>
        <taxon>Pseudomonadota</taxon>
        <taxon>Gammaproteobacteria</taxon>
        <taxon>Lysobacterales</taxon>
        <taxon>Lysobacteraceae</taxon>
        <taxon>Cognatilysobacter</taxon>
    </lineage>
</organism>
<evidence type="ECO:0000313" key="3">
    <source>
        <dbReference type="Proteomes" id="UP000643403"/>
    </source>
</evidence>
<protein>
    <recommendedName>
        <fullName evidence="4">Phosphate ABC transporter substrate-binding protein</fullName>
    </recommendedName>
</protein>
<dbReference type="EMBL" id="BMXY01000001">
    <property type="protein sequence ID" value="GGZ55029.1"/>
    <property type="molecule type" value="Genomic_DNA"/>
</dbReference>
<proteinExistence type="predicted"/>
<dbReference type="Gene3D" id="3.40.190.10">
    <property type="entry name" value="Periplasmic binding protein-like II"/>
    <property type="match status" value="1"/>
</dbReference>
<feature type="signal peptide" evidence="1">
    <location>
        <begin position="1"/>
        <end position="20"/>
    </location>
</feature>
<evidence type="ECO:0008006" key="4">
    <source>
        <dbReference type="Google" id="ProtNLM"/>
    </source>
</evidence>
<keyword evidence="1" id="KW-0732">Signal</keyword>
<keyword evidence="3" id="KW-1185">Reference proteome</keyword>
<sequence length="135" mass="13973">MKIRFLIGALVLGCAFQASAGVVVVSAQSRATAMNAEAVKRAFLGRDDTIGGAVAVVVYQKGGATRAEFEREVLGKSGAELASYWSRLVFTGKAKAPKELDGDAAVKAKVASNPGAIGYISDGAVDSSVKVVYKF</sequence>
<feature type="chain" id="PRO_5047049763" description="Phosphate ABC transporter substrate-binding protein" evidence="1">
    <location>
        <begin position="21"/>
        <end position="135"/>
    </location>
</feature>
<dbReference type="Proteomes" id="UP000643403">
    <property type="component" value="Unassembled WGS sequence"/>
</dbReference>
<name>A0ABQ3BS06_9GAMM</name>
<dbReference type="SUPFAM" id="SSF53850">
    <property type="entry name" value="Periplasmic binding protein-like II"/>
    <property type="match status" value="1"/>
</dbReference>
<evidence type="ECO:0000313" key="2">
    <source>
        <dbReference type="EMBL" id="GGZ55029.1"/>
    </source>
</evidence>
<gene>
    <name evidence="2" type="ORF">GCM10008101_05540</name>
</gene>
<accession>A0ABQ3BS06</accession>